<keyword evidence="3" id="KW-1185">Reference proteome</keyword>
<dbReference type="STRING" id="428990.SAMN06295987_101297"/>
<dbReference type="InterPro" id="IPR029052">
    <property type="entry name" value="Metallo-depent_PP-like"/>
</dbReference>
<feature type="domain" description="Calcineurin-like phosphoesterase" evidence="1">
    <location>
        <begin position="53"/>
        <end position="239"/>
    </location>
</feature>
<dbReference type="SUPFAM" id="SSF56300">
    <property type="entry name" value="Metallo-dependent phosphatases"/>
    <property type="match status" value="1"/>
</dbReference>
<evidence type="ECO:0000313" key="3">
    <source>
        <dbReference type="Proteomes" id="UP000190989"/>
    </source>
</evidence>
<reference evidence="3" key="1">
    <citation type="submission" date="2017-02" db="EMBL/GenBank/DDBJ databases">
        <authorList>
            <person name="Varghese N."/>
            <person name="Submissions S."/>
        </authorList>
    </citation>
    <scope>NUCLEOTIDE SEQUENCE [LARGE SCALE GENOMIC DNA]</scope>
    <source>
        <strain evidence="3">SM117</strain>
    </source>
</reference>
<dbReference type="Pfam" id="PF00149">
    <property type="entry name" value="Metallophos"/>
    <property type="match status" value="1"/>
</dbReference>
<evidence type="ECO:0000259" key="1">
    <source>
        <dbReference type="Pfam" id="PF00149"/>
    </source>
</evidence>
<dbReference type="InterPro" id="IPR050126">
    <property type="entry name" value="Ap4A_hydrolase"/>
</dbReference>
<proteinExistence type="predicted"/>
<dbReference type="InterPro" id="IPR004843">
    <property type="entry name" value="Calcineurin-like_PHP"/>
</dbReference>
<protein>
    <submittedName>
        <fullName evidence="2">Serine/threonine protein phosphatase 1</fullName>
    </submittedName>
</protein>
<dbReference type="Proteomes" id="UP000190989">
    <property type="component" value="Unassembled WGS sequence"/>
</dbReference>
<organism evidence="2 3">
    <name type="scientific">Novosphingobium mathurense</name>
    <dbReference type="NCBI Taxonomy" id="428990"/>
    <lineage>
        <taxon>Bacteria</taxon>
        <taxon>Pseudomonadati</taxon>
        <taxon>Pseudomonadota</taxon>
        <taxon>Alphaproteobacteria</taxon>
        <taxon>Sphingomonadales</taxon>
        <taxon>Sphingomonadaceae</taxon>
        <taxon>Novosphingobium</taxon>
    </lineage>
</organism>
<sequence>MWTFCHYTKRVADYLVRHSLGAYNSRTRMFTKIRTMLGRQKAARIPTLNSGDRVYAIGDIHGRIDLFNSLIGAIEQDDADRGSANTTVILLGDLIDRGPDSSAVVARAKEWATHRRLEFIKGNHEEMLIASLVNADVLRGFLKYGGRETIMSYGIDERFIDEAEPEELQLRMIEAIPNDDIAFLDSFTKLIRNGDYLFVHAGIRPQTPLDHQLGRDCRWIREPFLSHNGDFGAFVIHGHTIAEEPQVRSNRIGIDTGAFVFGALTAIGIEGTERWFLQAREDEAGAISTFAAAA</sequence>
<dbReference type="PANTHER" id="PTHR42850">
    <property type="entry name" value="METALLOPHOSPHOESTERASE"/>
    <property type="match status" value="1"/>
</dbReference>
<dbReference type="GO" id="GO:0005737">
    <property type="term" value="C:cytoplasm"/>
    <property type="evidence" value="ECO:0007669"/>
    <property type="project" value="TreeGrafter"/>
</dbReference>
<accession>A0A1U6GSX5</accession>
<gene>
    <name evidence="2" type="ORF">SAMN06295987_101297</name>
</gene>
<dbReference type="AlphaFoldDB" id="A0A1U6GSX5"/>
<dbReference type="GO" id="GO:0016791">
    <property type="term" value="F:phosphatase activity"/>
    <property type="evidence" value="ECO:0007669"/>
    <property type="project" value="TreeGrafter"/>
</dbReference>
<dbReference type="EMBL" id="FVZE01000001">
    <property type="protein sequence ID" value="SLJ86596.1"/>
    <property type="molecule type" value="Genomic_DNA"/>
</dbReference>
<dbReference type="GO" id="GO:0008803">
    <property type="term" value="F:bis(5'-nucleosyl)-tetraphosphatase (symmetrical) activity"/>
    <property type="evidence" value="ECO:0007669"/>
    <property type="project" value="TreeGrafter"/>
</dbReference>
<evidence type="ECO:0000313" key="2">
    <source>
        <dbReference type="EMBL" id="SLJ86596.1"/>
    </source>
</evidence>
<name>A0A1U6GSX5_9SPHN</name>
<dbReference type="PANTHER" id="PTHR42850:SF4">
    <property type="entry name" value="ZINC-DEPENDENT ENDOPOLYPHOSPHATASE"/>
    <property type="match status" value="1"/>
</dbReference>
<dbReference type="GO" id="GO:0110154">
    <property type="term" value="P:RNA decapping"/>
    <property type="evidence" value="ECO:0007669"/>
    <property type="project" value="TreeGrafter"/>
</dbReference>
<dbReference type="Gene3D" id="3.60.21.10">
    <property type="match status" value="1"/>
</dbReference>